<protein>
    <recommendedName>
        <fullName evidence="3">BTB domain-containing protein</fullName>
    </recommendedName>
</protein>
<sequence length="326" mass="37013">MGDQPEVVAQWERHPKFYWEDDGRMVVYRAENMLFRVTVSPFCLHSVLVNDLMELSMKLPSFCDERNYQALLIKAGNGGSPSEPIFLDGVTAKGFETILEWIWHTPSFQTLTLSPDMLIMLLRASRWLIMPDCSRWAIDRLKTLDPPLSAVDRLGFTTTLPIFDVDWLHPAIDELVRMGPEKLSSRDMSALGGRIVGIIGAAHSRILRERARISQSIPDVPPSSSCHPTRHQRVCVPYWTELWWNVVGRRLIDPDDPIPLSEVADLVDRSPSGELRSSCKLLYIQAWRNSTALTVEHRIIDSAILSIVAYLRSLHMDPDQFAIPAS</sequence>
<reference evidence="1 2" key="1">
    <citation type="journal article" date="2019" name="Nat. Ecol. Evol.">
        <title>Megaphylogeny resolves global patterns of mushroom evolution.</title>
        <authorList>
            <person name="Varga T."/>
            <person name="Krizsan K."/>
            <person name="Foldi C."/>
            <person name="Dima B."/>
            <person name="Sanchez-Garcia M."/>
            <person name="Sanchez-Ramirez S."/>
            <person name="Szollosi G.J."/>
            <person name="Szarkandi J.G."/>
            <person name="Papp V."/>
            <person name="Albert L."/>
            <person name="Andreopoulos W."/>
            <person name="Angelini C."/>
            <person name="Antonin V."/>
            <person name="Barry K.W."/>
            <person name="Bougher N.L."/>
            <person name="Buchanan P."/>
            <person name="Buyck B."/>
            <person name="Bense V."/>
            <person name="Catcheside P."/>
            <person name="Chovatia M."/>
            <person name="Cooper J."/>
            <person name="Damon W."/>
            <person name="Desjardin D."/>
            <person name="Finy P."/>
            <person name="Geml J."/>
            <person name="Haridas S."/>
            <person name="Hughes K."/>
            <person name="Justo A."/>
            <person name="Karasinski D."/>
            <person name="Kautmanova I."/>
            <person name="Kiss B."/>
            <person name="Kocsube S."/>
            <person name="Kotiranta H."/>
            <person name="LaButti K.M."/>
            <person name="Lechner B.E."/>
            <person name="Liimatainen K."/>
            <person name="Lipzen A."/>
            <person name="Lukacs Z."/>
            <person name="Mihaltcheva S."/>
            <person name="Morgado L.N."/>
            <person name="Niskanen T."/>
            <person name="Noordeloos M.E."/>
            <person name="Ohm R.A."/>
            <person name="Ortiz-Santana B."/>
            <person name="Ovrebo C."/>
            <person name="Racz N."/>
            <person name="Riley R."/>
            <person name="Savchenko A."/>
            <person name="Shiryaev A."/>
            <person name="Soop K."/>
            <person name="Spirin V."/>
            <person name="Szebenyi C."/>
            <person name="Tomsovsky M."/>
            <person name="Tulloss R.E."/>
            <person name="Uehling J."/>
            <person name="Grigoriev I.V."/>
            <person name="Vagvolgyi C."/>
            <person name="Papp T."/>
            <person name="Martin F.M."/>
            <person name="Miettinen O."/>
            <person name="Hibbett D.S."/>
            <person name="Nagy L.G."/>
        </authorList>
    </citation>
    <scope>NUCLEOTIDE SEQUENCE [LARGE SCALE GENOMIC DNA]</scope>
    <source>
        <strain evidence="1 2">CBS 962.96</strain>
    </source>
</reference>
<proteinExistence type="predicted"/>
<gene>
    <name evidence="1" type="ORF">K435DRAFT_867944</name>
</gene>
<dbReference type="AlphaFoldDB" id="A0A4S8LD15"/>
<dbReference type="Proteomes" id="UP000297245">
    <property type="component" value="Unassembled WGS sequence"/>
</dbReference>
<name>A0A4S8LD15_DENBC</name>
<evidence type="ECO:0000313" key="2">
    <source>
        <dbReference type="Proteomes" id="UP000297245"/>
    </source>
</evidence>
<accession>A0A4S8LD15</accession>
<organism evidence="1 2">
    <name type="scientific">Dendrothele bispora (strain CBS 962.96)</name>
    <dbReference type="NCBI Taxonomy" id="1314807"/>
    <lineage>
        <taxon>Eukaryota</taxon>
        <taxon>Fungi</taxon>
        <taxon>Dikarya</taxon>
        <taxon>Basidiomycota</taxon>
        <taxon>Agaricomycotina</taxon>
        <taxon>Agaricomycetes</taxon>
        <taxon>Agaricomycetidae</taxon>
        <taxon>Agaricales</taxon>
        <taxon>Agaricales incertae sedis</taxon>
        <taxon>Dendrothele</taxon>
    </lineage>
</organism>
<dbReference type="EMBL" id="ML179481">
    <property type="protein sequence ID" value="THU86759.1"/>
    <property type="molecule type" value="Genomic_DNA"/>
</dbReference>
<dbReference type="OrthoDB" id="2985972at2759"/>
<evidence type="ECO:0008006" key="3">
    <source>
        <dbReference type="Google" id="ProtNLM"/>
    </source>
</evidence>
<evidence type="ECO:0000313" key="1">
    <source>
        <dbReference type="EMBL" id="THU86759.1"/>
    </source>
</evidence>
<keyword evidence="2" id="KW-1185">Reference proteome</keyword>